<dbReference type="OrthoDB" id="39175at2759"/>
<feature type="compositionally biased region" description="Acidic residues" evidence="6">
    <location>
        <begin position="380"/>
        <end position="389"/>
    </location>
</feature>
<dbReference type="CDD" id="cd12148">
    <property type="entry name" value="fungal_TF_MHR"/>
    <property type="match status" value="1"/>
</dbReference>
<dbReference type="PANTHER" id="PTHR47338:SF29">
    <property type="entry name" value="ZN(2)-C6 FUNGAL-TYPE DOMAIN-CONTAINING PROTEIN"/>
    <property type="match status" value="1"/>
</dbReference>
<dbReference type="GO" id="GO:0006351">
    <property type="term" value="P:DNA-templated transcription"/>
    <property type="evidence" value="ECO:0007669"/>
    <property type="project" value="InterPro"/>
</dbReference>
<dbReference type="GO" id="GO:0005634">
    <property type="term" value="C:nucleus"/>
    <property type="evidence" value="ECO:0007669"/>
    <property type="project" value="UniProtKB-SubCell"/>
</dbReference>
<sequence length="1037" mass="115604">MDDGERTDVTQTGQHQQSDRIVDVDRHDKSPTSSNMGTGTAAAVGAAPADYPDLDPTLDQGEPGELDLEMNINIKQALQRVIEGFDHADPGTGDMSATLQQQEEEYMRRSGREDEPHDDGHGGHEHPHHHAHGQHLHHHDHQDDEQDGHHLQHHQDRHHDEIQDVMGGDRDNIFQHFDSIDVDPHQHAHDRSHTPQMHTSRMGTENEHVQDHMLHQDQDLAQIHQDQEDPTGKQGKSSTRGTKRKRPAKVKGPIPPVDDDPSRPLTEEEIKRRQNRSRASGRVLPRGNACEFCKRRKLRCDGERPICTNCLKNPEKRQCVYVQREKKSSKRAEARVAELDRTISAASIDLTPEVILPDATDLMGEIDQEPIAGPSGTTEQDQDDADMSVDENGLAQAQSQSQRENEGFQLAPNLGEIDLPAIDMTVAEHHDGFNTLFEQSAAAAEADHGVEGDRVHEQGGETDPALGGVGYVDEQGLERNENSVQDDVGSMSRLDSTGVAEEQGEETSGSPARQTGQEPYLMTLANAAEVASDVPQTDQQGASPNVPSTRRRKRVKTGSALPEQDSVWVQIWVDLASGMQDVGDVDEQMGGLLVGELIDIFYKRAEALFYTRSLNRLHAALVSGNRPAKSLILAILGAVAASRMNGLSPDSQTLARKFGSQFLNLAQRDFLTSLKNPDRIVDAIQAAVLITQVYYTQGKVMEGWLLITQAMRLAVSAGLHTLRLEYLDEQVMIDQQHEHGDVHVGDVPQYMTRTIKKPMVYNNVIPKVMILAPPEDTAELGERVHLFWACLMMERTGCLALGCVSSINEEDILTPWPRSISEYTYVTTVKDTDDTVASFWSSYGKQVEEGEEKPKEFWFATTLKAMSLLHTAQKYYDRATAEPEADHSTRRQQLIETLERFSVDLPVDCVQLPPVIRKRLVDRESIWIGSAIHAVRALLCFTDDPIEHVNEIFEACEFVVRLSKAMSVPERPKLDSVIVVLWYLTSQQLRGLGQMCWANGKLPEHKKANDLNDTLKESMKMLARVSPLALSYVHALG</sequence>
<evidence type="ECO:0000313" key="9">
    <source>
        <dbReference type="Proteomes" id="UP000812966"/>
    </source>
</evidence>
<evidence type="ECO:0000259" key="7">
    <source>
        <dbReference type="PROSITE" id="PS50048"/>
    </source>
</evidence>
<dbReference type="CDD" id="cd00067">
    <property type="entry name" value="GAL4"/>
    <property type="match status" value="1"/>
</dbReference>
<feature type="compositionally biased region" description="Basic and acidic residues" evidence="6">
    <location>
        <begin position="445"/>
        <end position="459"/>
    </location>
</feature>
<feature type="compositionally biased region" description="Basic and acidic residues" evidence="6">
    <location>
        <begin position="147"/>
        <end position="159"/>
    </location>
</feature>
<dbReference type="GO" id="GO:0000981">
    <property type="term" value="F:DNA-binding transcription factor activity, RNA polymerase II-specific"/>
    <property type="evidence" value="ECO:0007669"/>
    <property type="project" value="InterPro"/>
</dbReference>
<dbReference type="AlphaFoldDB" id="A0A8K0JPE1"/>
<dbReference type="InterPro" id="IPR007219">
    <property type="entry name" value="XnlR_reg_dom"/>
</dbReference>
<feature type="compositionally biased region" description="Low complexity" evidence="6">
    <location>
        <begin position="37"/>
        <end position="49"/>
    </location>
</feature>
<evidence type="ECO:0000256" key="6">
    <source>
        <dbReference type="SAM" id="MobiDB-lite"/>
    </source>
</evidence>
<feature type="region of interest" description="Disordered" evidence="6">
    <location>
        <begin position="442"/>
        <end position="517"/>
    </location>
</feature>
<keyword evidence="9" id="KW-1185">Reference proteome</keyword>
<feature type="compositionally biased region" description="Polar residues" evidence="6">
    <location>
        <begin position="506"/>
        <end position="517"/>
    </location>
</feature>
<keyword evidence="2" id="KW-0479">Metal-binding</keyword>
<evidence type="ECO:0000256" key="1">
    <source>
        <dbReference type="ARBA" id="ARBA00004123"/>
    </source>
</evidence>
<feature type="compositionally biased region" description="Basic and acidic residues" evidence="6">
    <location>
        <begin position="105"/>
        <end position="125"/>
    </location>
</feature>
<proteinExistence type="predicted"/>
<feature type="compositionally biased region" description="Basic and acidic residues" evidence="6">
    <location>
        <begin position="260"/>
        <end position="272"/>
    </location>
</feature>
<keyword evidence="3" id="KW-0805">Transcription regulation</keyword>
<reference evidence="8" key="1">
    <citation type="submission" date="2020-04" db="EMBL/GenBank/DDBJ databases">
        <title>Analysis of mating type loci in Filobasidium floriforme.</title>
        <authorList>
            <person name="Nowrousian M."/>
        </authorList>
    </citation>
    <scope>NUCLEOTIDE SEQUENCE</scope>
    <source>
        <strain evidence="8">CBS 6242</strain>
    </source>
</reference>
<dbReference type="Proteomes" id="UP000812966">
    <property type="component" value="Unassembled WGS sequence"/>
</dbReference>
<evidence type="ECO:0000256" key="5">
    <source>
        <dbReference type="ARBA" id="ARBA00023242"/>
    </source>
</evidence>
<keyword evidence="5" id="KW-0539">Nucleus</keyword>
<dbReference type="SUPFAM" id="SSF57701">
    <property type="entry name" value="Zn2/Cys6 DNA-binding domain"/>
    <property type="match status" value="1"/>
</dbReference>
<dbReference type="InterPro" id="IPR036864">
    <property type="entry name" value="Zn2-C6_fun-type_DNA-bd_sf"/>
</dbReference>
<comment type="subcellular location">
    <subcellularLocation>
        <location evidence="1">Nucleus</location>
    </subcellularLocation>
</comment>
<protein>
    <recommendedName>
        <fullName evidence="7">Zn(2)-C6 fungal-type domain-containing protein</fullName>
    </recommendedName>
</protein>
<evidence type="ECO:0000256" key="3">
    <source>
        <dbReference type="ARBA" id="ARBA00023015"/>
    </source>
</evidence>
<dbReference type="InterPro" id="IPR050815">
    <property type="entry name" value="TF_fung"/>
</dbReference>
<feature type="domain" description="Zn(2)-C6 fungal-type" evidence="7">
    <location>
        <begin position="289"/>
        <end position="321"/>
    </location>
</feature>
<dbReference type="PANTHER" id="PTHR47338">
    <property type="entry name" value="ZN(II)2CYS6 TRANSCRIPTION FACTOR (EUROFUNG)-RELATED"/>
    <property type="match status" value="1"/>
</dbReference>
<dbReference type="Gene3D" id="4.10.240.10">
    <property type="entry name" value="Zn(2)-C6 fungal-type DNA-binding domain"/>
    <property type="match status" value="1"/>
</dbReference>
<dbReference type="InterPro" id="IPR001138">
    <property type="entry name" value="Zn2Cys6_DnaBD"/>
</dbReference>
<evidence type="ECO:0000256" key="2">
    <source>
        <dbReference type="ARBA" id="ARBA00022723"/>
    </source>
</evidence>
<dbReference type="PROSITE" id="PS50048">
    <property type="entry name" value="ZN2_CY6_FUNGAL_2"/>
    <property type="match status" value="1"/>
</dbReference>
<feature type="region of interest" description="Disordered" evidence="6">
    <location>
        <begin position="225"/>
        <end position="282"/>
    </location>
</feature>
<keyword evidence="4" id="KW-0804">Transcription</keyword>
<comment type="caution">
    <text evidence="8">The sequence shown here is derived from an EMBL/GenBank/DDBJ whole genome shotgun (WGS) entry which is preliminary data.</text>
</comment>
<dbReference type="Pfam" id="PF00172">
    <property type="entry name" value="Zn_clus"/>
    <property type="match status" value="1"/>
</dbReference>
<dbReference type="PROSITE" id="PS00463">
    <property type="entry name" value="ZN2_CY6_FUNGAL_1"/>
    <property type="match status" value="1"/>
</dbReference>
<feature type="compositionally biased region" description="Polar residues" evidence="6">
    <location>
        <begin position="534"/>
        <end position="548"/>
    </location>
</feature>
<feature type="compositionally biased region" description="Basic residues" evidence="6">
    <location>
        <begin position="126"/>
        <end position="139"/>
    </location>
</feature>
<gene>
    <name evidence="8" type="ORF">FFLO_01939</name>
</gene>
<feature type="compositionally biased region" description="Basic and acidic residues" evidence="6">
    <location>
        <begin position="17"/>
        <end position="30"/>
    </location>
</feature>
<feature type="region of interest" description="Disordered" evidence="6">
    <location>
        <begin position="184"/>
        <end position="206"/>
    </location>
</feature>
<dbReference type="Pfam" id="PF04082">
    <property type="entry name" value="Fungal_trans"/>
    <property type="match status" value="1"/>
</dbReference>
<organism evidence="8 9">
    <name type="scientific">Filobasidium floriforme</name>
    <dbReference type="NCBI Taxonomy" id="5210"/>
    <lineage>
        <taxon>Eukaryota</taxon>
        <taxon>Fungi</taxon>
        <taxon>Dikarya</taxon>
        <taxon>Basidiomycota</taxon>
        <taxon>Agaricomycotina</taxon>
        <taxon>Tremellomycetes</taxon>
        <taxon>Filobasidiales</taxon>
        <taxon>Filobasidiaceae</taxon>
        <taxon>Filobasidium</taxon>
    </lineage>
</organism>
<feature type="compositionally biased region" description="Basic and acidic residues" evidence="6">
    <location>
        <begin position="184"/>
        <end position="193"/>
    </location>
</feature>
<feature type="region of interest" description="Disordered" evidence="6">
    <location>
        <begin position="532"/>
        <end position="559"/>
    </location>
</feature>
<dbReference type="GO" id="GO:0003677">
    <property type="term" value="F:DNA binding"/>
    <property type="evidence" value="ECO:0007669"/>
    <property type="project" value="InterPro"/>
</dbReference>
<name>A0A8K0JPE1_9TREE</name>
<feature type="region of interest" description="Disordered" evidence="6">
    <location>
        <begin position="1"/>
        <end position="65"/>
    </location>
</feature>
<evidence type="ECO:0000256" key="4">
    <source>
        <dbReference type="ARBA" id="ARBA00023163"/>
    </source>
</evidence>
<accession>A0A8K0JPE1</accession>
<feature type="compositionally biased region" description="Polar residues" evidence="6">
    <location>
        <begin position="194"/>
        <end position="203"/>
    </location>
</feature>
<feature type="region of interest" description="Disordered" evidence="6">
    <location>
        <begin position="103"/>
        <end position="159"/>
    </location>
</feature>
<dbReference type="SMART" id="SM00066">
    <property type="entry name" value="GAL4"/>
    <property type="match status" value="1"/>
</dbReference>
<evidence type="ECO:0000313" key="8">
    <source>
        <dbReference type="EMBL" id="KAG7562672.1"/>
    </source>
</evidence>
<feature type="region of interest" description="Disordered" evidence="6">
    <location>
        <begin position="366"/>
        <end position="405"/>
    </location>
</feature>
<dbReference type="SMART" id="SM00906">
    <property type="entry name" value="Fungal_trans"/>
    <property type="match status" value="1"/>
</dbReference>
<dbReference type="EMBL" id="JABELV010000028">
    <property type="protein sequence ID" value="KAG7562672.1"/>
    <property type="molecule type" value="Genomic_DNA"/>
</dbReference>
<dbReference type="GO" id="GO:0008270">
    <property type="term" value="F:zinc ion binding"/>
    <property type="evidence" value="ECO:0007669"/>
    <property type="project" value="InterPro"/>
</dbReference>